<evidence type="ECO:0000313" key="1">
    <source>
        <dbReference type="EMBL" id="HGY57296.1"/>
    </source>
</evidence>
<dbReference type="EMBL" id="DRQG01000151">
    <property type="protein sequence ID" value="HGY57296.1"/>
    <property type="molecule type" value="Genomic_DNA"/>
</dbReference>
<protein>
    <recommendedName>
        <fullName evidence="2">M48 family peptidase</fullName>
    </recommendedName>
</protein>
<proteinExistence type="predicted"/>
<organism evidence="1">
    <name type="scientific">Caldithrix abyssi</name>
    <dbReference type="NCBI Taxonomy" id="187145"/>
    <lineage>
        <taxon>Bacteria</taxon>
        <taxon>Pseudomonadati</taxon>
        <taxon>Calditrichota</taxon>
        <taxon>Calditrichia</taxon>
        <taxon>Calditrichales</taxon>
        <taxon>Calditrichaceae</taxon>
        <taxon>Caldithrix</taxon>
    </lineage>
</organism>
<name>A0A7V4U3D6_CALAY</name>
<accession>A0A7V4U3D6</accession>
<comment type="caution">
    <text evidence="1">The sequence shown here is derived from an EMBL/GenBank/DDBJ whole genome shotgun (WGS) entry which is preliminary data.</text>
</comment>
<sequence length="229" mass="27768">MNNTQLEALYRGLLQEYFPRKSYDLRAFFYPSRSVRHTVERKRNVIVIRIAKSLQTAPEYILRVLGLIMLLKIFRYRANRELNRVYRAYVREHILPEQPLQHRAPSSRYTPNGKYYNLDALFDKLNGLYFAGRLQKPLIGWSLNPSYRRLGFYDRDRNLLVVSRIFDSKKVPQDIVEFLLYHEMLHIDISITEKNGRRRIHPPEFLQREKLFPNYEAIQRWLKRRLKRL</sequence>
<dbReference type="AlphaFoldDB" id="A0A7V4U3D6"/>
<evidence type="ECO:0008006" key="2">
    <source>
        <dbReference type="Google" id="ProtNLM"/>
    </source>
</evidence>
<reference evidence="1" key="1">
    <citation type="journal article" date="2020" name="mSystems">
        <title>Genome- and Community-Level Interaction Insights into Carbon Utilization and Element Cycling Functions of Hydrothermarchaeota in Hydrothermal Sediment.</title>
        <authorList>
            <person name="Zhou Z."/>
            <person name="Liu Y."/>
            <person name="Xu W."/>
            <person name="Pan J."/>
            <person name="Luo Z.H."/>
            <person name="Li M."/>
        </authorList>
    </citation>
    <scope>NUCLEOTIDE SEQUENCE [LARGE SCALE GENOMIC DNA]</scope>
    <source>
        <strain evidence="1">HyVt-577</strain>
    </source>
</reference>
<gene>
    <name evidence="1" type="ORF">ENK44_16430</name>
</gene>
<dbReference type="Proteomes" id="UP000885779">
    <property type="component" value="Unassembled WGS sequence"/>
</dbReference>